<dbReference type="GO" id="GO:0022857">
    <property type="term" value="F:transmembrane transporter activity"/>
    <property type="evidence" value="ECO:0007669"/>
    <property type="project" value="InterPro"/>
</dbReference>
<dbReference type="Pfam" id="PF07690">
    <property type="entry name" value="MFS_1"/>
    <property type="match status" value="1"/>
</dbReference>
<keyword evidence="3 7" id="KW-0812">Transmembrane</keyword>
<comment type="subcellular location">
    <subcellularLocation>
        <location evidence="1">Membrane</location>
        <topology evidence="1">Multi-pass membrane protein</topology>
    </subcellularLocation>
</comment>
<evidence type="ECO:0000313" key="9">
    <source>
        <dbReference type="EMBL" id="OCL02081.1"/>
    </source>
</evidence>
<keyword evidence="2" id="KW-0813">Transport</keyword>
<evidence type="ECO:0000256" key="2">
    <source>
        <dbReference type="ARBA" id="ARBA00022448"/>
    </source>
</evidence>
<feature type="transmembrane region" description="Helical" evidence="7">
    <location>
        <begin position="344"/>
        <end position="363"/>
    </location>
</feature>
<feature type="transmembrane region" description="Helical" evidence="7">
    <location>
        <begin position="182"/>
        <end position="204"/>
    </location>
</feature>
<keyword evidence="5 7" id="KW-0472">Membrane</keyword>
<gene>
    <name evidence="9" type="ORF">AOQ84DRAFT_434551</name>
</gene>
<feature type="region of interest" description="Disordered" evidence="6">
    <location>
        <begin position="237"/>
        <end position="280"/>
    </location>
</feature>
<feature type="compositionally biased region" description="Basic and acidic residues" evidence="6">
    <location>
        <begin position="237"/>
        <end position="247"/>
    </location>
</feature>
<dbReference type="AlphaFoldDB" id="A0A8E2EP63"/>
<evidence type="ECO:0000259" key="8">
    <source>
        <dbReference type="PROSITE" id="PS50850"/>
    </source>
</evidence>
<evidence type="ECO:0000256" key="7">
    <source>
        <dbReference type="SAM" id="Phobius"/>
    </source>
</evidence>
<evidence type="ECO:0000256" key="6">
    <source>
        <dbReference type="SAM" id="MobiDB-lite"/>
    </source>
</evidence>
<evidence type="ECO:0000313" key="10">
    <source>
        <dbReference type="Proteomes" id="UP000250140"/>
    </source>
</evidence>
<dbReference type="PANTHER" id="PTHR23504">
    <property type="entry name" value="MAJOR FACILITATOR SUPERFAMILY DOMAIN-CONTAINING PROTEIN 10"/>
    <property type="match status" value="1"/>
</dbReference>
<feature type="transmembrane region" description="Helical" evidence="7">
    <location>
        <begin position="103"/>
        <end position="121"/>
    </location>
</feature>
<feature type="transmembrane region" description="Helical" evidence="7">
    <location>
        <begin position="375"/>
        <end position="394"/>
    </location>
</feature>
<dbReference type="InterPro" id="IPR036259">
    <property type="entry name" value="MFS_trans_sf"/>
</dbReference>
<dbReference type="SUPFAM" id="SSF103473">
    <property type="entry name" value="MFS general substrate transporter"/>
    <property type="match status" value="1"/>
</dbReference>
<dbReference type="OrthoDB" id="10262656at2759"/>
<evidence type="ECO:0000256" key="1">
    <source>
        <dbReference type="ARBA" id="ARBA00004141"/>
    </source>
</evidence>
<feature type="compositionally biased region" description="Polar residues" evidence="6">
    <location>
        <begin position="267"/>
        <end position="280"/>
    </location>
</feature>
<feature type="domain" description="Major facilitator superfamily (MFS) profile" evidence="8">
    <location>
        <begin position="10"/>
        <end position="499"/>
    </location>
</feature>
<dbReference type="Proteomes" id="UP000250140">
    <property type="component" value="Unassembled WGS sequence"/>
</dbReference>
<evidence type="ECO:0000256" key="4">
    <source>
        <dbReference type="ARBA" id="ARBA00022989"/>
    </source>
</evidence>
<feature type="transmembrane region" description="Helical" evidence="7">
    <location>
        <begin position="52"/>
        <end position="71"/>
    </location>
</feature>
<accession>A0A8E2EP63</accession>
<dbReference type="CDD" id="cd17330">
    <property type="entry name" value="MFS_SLC46_TetA_like"/>
    <property type="match status" value="1"/>
</dbReference>
<dbReference type="Gene3D" id="1.20.1250.20">
    <property type="entry name" value="MFS general substrate transporter like domains"/>
    <property type="match status" value="1"/>
</dbReference>
<proteinExistence type="predicted"/>
<evidence type="ECO:0000256" key="3">
    <source>
        <dbReference type="ARBA" id="ARBA00022692"/>
    </source>
</evidence>
<reference evidence="9 10" key="1">
    <citation type="journal article" date="2016" name="Nat. Commun.">
        <title>Ectomycorrhizal ecology is imprinted in the genome of the dominant symbiotic fungus Cenococcum geophilum.</title>
        <authorList>
            <consortium name="DOE Joint Genome Institute"/>
            <person name="Peter M."/>
            <person name="Kohler A."/>
            <person name="Ohm R.A."/>
            <person name="Kuo A."/>
            <person name="Krutzmann J."/>
            <person name="Morin E."/>
            <person name="Arend M."/>
            <person name="Barry K.W."/>
            <person name="Binder M."/>
            <person name="Choi C."/>
            <person name="Clum A."/>
            <person name="Copeland A."/>
            <person name="Grisel N."/>
            <person name="Haridas S."/>
            <person name="Kipfer T."/>
            <person name="LaButti K."/>
            <person name="Lindquist E."/>
            <person name="Lipzen A."/>
            <person name="Maire R."/>
            <person name="Meier B."/>
            <person name="Mihaltcheva S."/>
            <person name="Molinier V."/>
            <person name="Murat C."/>
            <person name="Poggeler S."/>
            <person name="Quandt C.A."/>
            <person name="Sperisen C."/>
            <person name="Tritt A."/>
            <person name="Tisserant E."/>
            <person name="Crous P.W."/>
            <person name="Henrissat B."/>
            <person name="Nehls U."/>
            <person name="Egli S."/>
            <person name="Spatafora J.W."/>
            <person name="Grigoriev I.V."/>
            <person name="Martin F.M."/>
        </authorList>
    </citation>
    <scope>NUCLEOTIDE SEQUENCE [LARGE SCALE GENOMIC DNA]</scope>
    <source>
        <strain evidence="9 10">CBS 207.34</strain>
    </source>
</reference>
<dbReference type="InterPro" id="IPR020846">
    <property type="entry name" value="MFS_dom"/>
</dbReference>
<dbReference type="EMBL" id="KV751008">
    <property type="protein sequence ID" value="OCL02081.1"/>
    <property type="molecule type" value="Genomic_DNA"/>
</dbReference>
<dbReference type="GO" id="GO:0016020">
    <property type="term" value="C:membrane"/>
    <property type="evidence" value="ECO:0007669"/>
    <property type="project" value="UniProtKB-SubCell"/>
</dbReference>
<feature type="transmembrane region" description="Helical" evidence="7">
    <location>
        <begin position="440"/>
        <end position="460"/>
    </location>
</feature>
<dbReference type="PROSITE" id="PS50850">
    <property type="entry name" value="MFS"/>
    <property type="match status" value="1"/>
</dbReference>
<protein>
    <submittedName>
        <fullName evidence="9">MFS general substrate transporter</fullName>
    </submittedName>
</protein>
<feature type="transmembrane region" description="Helical" evidence="7">
    <location>
        <begin position="141"/>
        <end position="162"/>
    </location>
</feature>
<feature type="transmembrane region" description="Helical" evidence="7">
    <location>
        <begin position="406"/>
        <end position="428"/>
    </location>
</feature>
<organism evidence="9 10">
    <name type="scientific">Glonium stellatum</name>
    <dbReference type="NCBI Taxonomy" id="574774"/>
    <lineage>
        <taxon>Eukaryota</taxon>
        <taxon>Fungi</taxon>
        <taxon>Dikarya</taxon>
        <taxon>Ascomycota</taxon>
        <taxon>Pezizomycotina</taxon>
        <taxon>Dothideomycetes</taxon>
        <taxon>Pleosporomycetidae</taxon>
        <taxon>Gloniales</taxon>
        <taxon>Gloniaceae</taxon>
        <taxon>Glonium</taxon>
    </lineage>
</organism>
<feature type="transmembrane region" description="Helical" evidence="7">
    <location>
        <begin position="472"/>
        <end position="495"/>
    </location>
</feature>
<feature type="region of interest" description="Disordered" evidence="6">
    <location>
        <begin position="524"/>
        <end position="562"/>
    </location>
</feature>
<feature type="compositionally biased region" description="Low complexity" evidence="6">
    <location>
        <begin position="538"/>
        <end position="562"/>
    </location>
</feature>
<keyword evidence="4 7" id="KW-1133">Transmembrane helix</keyword>
<dbReference type="InterPro" id="IPR011701">
    <property type="entry name" value="MFS"/>
</dbReference>
<dbReference type="PANTHER" id="PTHR23504:SF8">
    <property type="entry name" value="TRANSPORTER, PUTATIVE (AFU_ORTHOLOGUE AFUA_1G03730)-RELATED"/>
    <property type="match status" value="1"/>
</dbReference>
<evidence type="ECO:0000256" key="5">
    <source>
        <dbReference type="ARBA" id="ARBA00023136"/>
    </source>
</evidence>
<keyword evidence="10" id="KW-1185">Reference proteome</keyword>
<name>A0A8E2EP63_9PEZI</name>
<feature type="transmembrane region" description="Helical" evidence="7">
    <location>
        <begin position="285"/>
        <end position="306"/>
    </location>
</feature>
<feature type="transmembrane region" description="Helical" evidence="7">
    <location>
        <begin position="80"/>
        <end position="97"/>
    </location>
</feature>
<feature type="transmembrane region" description="Helical" evidence="7">
    <location>
        <begin position="12"/>
        <end position="32"/>
    </location>
</feature>
<sequence length="562" mass="60698">MTERRLPVRQLVILSICRFAEPIALTSVFPYLPEMIESFGIPKNDIARWAGLTSSMFSFCQCFTGIIWGIASDRYGRKNIILVGLINTMITTLIWGFSTSLPMAITARALAGAGSGNVGILRTTVAELCPWKELQPRAFSIMPLVFTIGAIFGPTLGGALANPLHTDPKKPRGHSFFEKFPYALPNIVAACIFFVGISTGFLFLRETLDTRKDLPDYGLILGRRLTTFLKKKFHGLRGEKSSEREPLLKPSHQKPHIKAIDDEESSSQDSVNSPIPQSRPSYKDVLTRQAVINLIVYGLLALYTIAYDQLLPVLMHHPLQDPDSPDVSLPFKFAGGFGVDSSEIGALFTIYGVVCMAIQLFIFPPIARSLGVLRCLRLVFMLFPIVFFITPFTTLLPTPFTKQAGLFAILILRGFAGTFAYPSSTILLTNSASSLRTLGTLNGIATSVSAIGRGLGPAIGGGAFTMGVKHGYIIAPFWILSAIALLTTIPTFFLIEGAGFGADDSDSDSEDCASDAATEVLASPTASSLDIKLSSPNPTTAWRSRTTTPTTTVGVVAGRSPA</sequence>